<dbReference type="EMBL" id="AK370639">
    <property type="protein sequence ID" value="BAK01838.1"/>
    <property type="molecule type" value="mRNA"/>
</dbReference>
<evidence type="ECO:0000313" key="2">
    <source>
        <dbReference type="EMBL" id="BAK01838.1"/>
    </source>
</evidence>
<name>F2E3B6_HORVV</name>
<protein>
    <submittedName>
        <fullName evidence="2">Predicted protein</fullName>
    </submittedName>
</protein>
<feature type="domain" description="DUF6598" evidence="1">
    <location>
        <begin position="219"/>
        <end position="463"/>
    </location>
</feature>
<dbReference type="Pfam" id="PF20241">
    <property type="entry name" value="DUF6598"/>
    <property type="match status" value="1"/>
</dbReference>
<organism evidence="2">
    <name type="scientific">Hordeum vulgare subsp. vulgare</name>
    <name type="common">Domesticated barley</name>
    <dbReference type="NCBI Taxonomy" id="112509"/>
    <lineage>
        <taxon>Eukaryota</taxon>
        <taxon>Viridiplantae</taxon>
        <taxon>Streptophyta</taxon>
        <taxon>Embryophyta</taxon>
        <taxon>Tracheophyta</taxon>
        <taxon>Spermatophyta</taxon>
        <taxon>Magnoliopsida</taxon>
        <taxon>Liliopsida</taxon>
        <taxon>Poales</taxon>
        <taxon>Poaceae</taxon>
        <taxon>BOP clade</taxon>
        <taxon>Pooideae</taxon>
        <taxon>Triticodae</taxon>
        <taxon>Triticeae</taxon>
        <taxon>Hordeinae</taxon>
        <taxon>Hordeum</taxon>
    </lineage>
</organism>
<reference evidence="2" key="1">
    <citation type="journal article" date="2011" name="Plant Physiol.">
        <title>Comprehensive sequence analysis of 24,783 barley full-length cDNAs derived from 12 clone libraries.</title>
        <authorList>
            <person name="Matsumoto T."/>
            <person name="Tanaka T."/>
            <person name="Sakai H."/>
            <person name="Amano N."/>
            <person name="Kanamori H."/>
            <person name="Kurita K."/>
            <person name="Kikuta A."/>
            <person name="Kamiya K."/>
            <person name="Yamamoto M."/>
            <person name="Ikawa H."/>
            <person name="Fujii N."/>
            <person name="Hori K."/>
            <person name="Itoh T."/>
            <person name="Sato K."/>
        </authorList>
    </citation>
    <scope>NUCLEOTIDE SEQUENCE</scope>
    <source>
        <tissue evidence="2">Shoot and root</tissue>
    </source>
</reference>
<accession>F2E3B6</accession>
<dbReference type="InterPro" id="IPR046533">
    <property type="entry name" value="DUF6598"/>
</dbReference>
<evidence type="ECO:0000259" key="1">
    <source>
        <dbReference type="Pfam" id="PF20241"/>
    </source>
</evidence>
<proteinExistence type="evidence at transcript level"/>
<dbReference type="AlphaFoldDB" id="F2E3B6"/>
<dbReference type="PANTHER" id="PTHR33065">
    <property type="entry name" value="OS07G0486400 PROTEIN"/>
    <property type="match status" value="1"/>
</dbReference>
<dbReference type="PANTHER" id="PTHR33065:SF191">
    <property type="entry name" value="GENOME ASSEMBLY, CHROMOSOME: II"/>
    <property type="match status" value="1"/>
</dbReference>
<sequence>MSSGAAAAAAEAGAMGSRSNPDSADALRRYRGLLRWETDLLRSEVRSRGLETIAGKKAYLQQHSDGRSLSSAAPLLDELLSTADVGSVPLVRWPYLVPHHEEAVDLLLHEAHRLTYRIQSLVELGVPIQLDKFRLLCYLSNTCARLSRSIRSHASPTASKSSQDAAISPYKERRKSWESIWGSPVLRCGGFYDITTLSPMYFTPCAPGIIPSSAFATKALQIYSFEIFELDDSLKWPLCVYGVVAARDTVDGNRNLLFSRSRANCQVLTKEDPFLHLTGPSRAILHEYPVDFEVELRITDESESQDKALITSTNHHHFCGDTALFLGCLCSAKLNLQTVRSAVQATILSVRCIRLSTFEFGGQIACSFSDSSEDQHKKLHRISSGCSPGRQVVLFDSSENPGGCFPLVRNVVTVESKGSLRIIIKSYTESHLVAHQAQLEFGAKHCQISSQVSVIGDSTVQVVIAWSLLVRDELDNMAEGYAFTYPSLCG</sequence>